<dbReference type="SUPFAM" id="SSF52833">
    <property type="entry name" value="Thioredoxin-like"/>
    <property type="match status" value="1"/>
</dbReference>
<dbReference type="SUPFAM" id="SSF47616">
    <property type="entry name" value="GST C-terminal domain-like"/>
    <property type="match status" value="1"/>
</dbReference>
<evidence type="ECO:0000313" key="3">
    <source>
        <dbReference type="Proteomes" id="UP000246569"/>
    </source>
</evidence>
<dbReference type="RefSeq" id="WP_110019013.1">
    <property type="nucleotide sequence ID" value="NZ_QGTJ01000007.1"/>
</dbReference>
<dbReference type="InterPro" id="IPR004045">
    <property type="entry name" value="Glutathione_S-Trfase_N"/>
</dbReference>
<dbReference type="OrthoDB" id="8634103at2"/>
<dbReference type="CDD" id="cd03049">
    <property type="entry name" value="GST_N_3"/>
    <property type="match status" value="1"/>
</dbReference>
<dbReference type="InterPro" id="IPR050983">
    <property type="entry name" value="GST_Omega/HSP26"/>
</dbReference>
<sequence length="205" mass="22904">MMRLRYSPTSPFVRKVSVCALELELDTLIERIPTNPWDPASDIAVDNPLGRVPALTLDDGTLLYDSPVICEYLDSLAGSGRLFPVASVARWTALRRQALADGLLDTAITVFIEQVRRPQGLRWADWVEFQQTAVTRTLDALEGEAELLEIGAPTIGEIAIACALDWLVFRGVRPDWREQRPRLAAWHGEICQRPAFVVTVPREPS</sequence>
<keyword evidence="2" id="KW-0808">Transferase</keyword>
<dbReference type="CDD" id="cd03205">
    <property type="entry name" value="GST_C_6"/>
    <property type="match status" value="1"/>
</dbReference>
<dbReference type="PANTHER" id="PTHR43968:SF6">
    <property type="entry name" value="GLUTATHIONE S-TRANSFERASE OMEGA"/>
    <property type="match status" value="1"/>
</dbReference>
<protein>
    <submittedName>
        <fullName evidence="2">Glutathione S-transferase</fullName>
    </submittedName>
</protein>
<dbReference type="PROSITE" id="PS50404">
    <property type="entry name" value="GST_NTER"/>
    <property type="match status" value="1"/>
</dbReference>
<dbReference type="InterPro" id="IPR036249">
    <property type="entry name" value="Thioredoxin-like_sf"/>
</dbReference>
<dbReference type="Pfam" id="PF13409">
    <property type="entry name" value="GST_N_2"/>
    <property type="match status" value="1"/>
</dbReference>
<dbReference type="GO" id="GO:0005737">
    <property type="term" value="C:cytoplasm"/>
    <property type="evidence" value="ECO:0007669"/>
    <property type="project" value="TreeGrafter"/>
</dbReference>
<dbReference type="Pfam" id="PF13410">
    <property type="entry name" value="GST_C_2"/>
    <property type="match status" value="1"/>
</dbReference>
<dbReference type="AlphaFoldDB" id="A0A317MT06"/>
<keyword evidence="3" id="KW-1185">Reference proteome</keyword>
<dbReference type="InterPro" id="IPR036282">
    <property type="entry name" value="Glutathione-S-Trfase_C_sf"/>
</dbReference>
<evidence type="ECO:0000313" key="2">
    <source>
        <dbReference type="EMBL" id="PWV60523.1"/>
    </source>
</evidence>
<reference evidence="2 3" key="1">
    <citation type="submission" date="2018-05" db="EMBL/GenBank/DDBJ databases">
        <title>Genomic Encyclopedia of Type Strains, Phase IV (KMG-IV): sequencing the most valuable type-strain genomes for metagenomic binning, comparative biology and taxonomic classification.</title>
        <authorList>
            <person name="Goeker M."/>
        </authorList>
    </citation>
    <scope>NUCLEOTIDE SEQUENCE [LARGE SCALE GENOMIC DNA]</scope>
    <source>
        <strain evidence="2 3">DSM 23606</strain>
    </source>
</reference>
<proteinExistence type="predicted"/>
<feature type="domain" description="GST N-terminal" evidence="1">
    <location>
        <begin position="1"/>
        <end position="81"/>
    </location>
</feature>
<dbReference type="EMBL" id="QGTJ01000007">
    <property type="protein sequence ID" value="PWV60523.1"/>
    <property type="molecule type" value="Genomic_DNA"/>
</dbReference>
<dbReference type="GO" id="GO:0016740">
    <property type="term" value="F:transferase activity"/>
    <property type="evidence" value="ECO:0007669"/>
    <property type="project" value="UniProtKB-KW"/>
</dbReference>
<dbReference type="Proteomes" id="UP000246569">
    <property type="component" value="Unassembled WGS sequence"/>
</dbReference>
<dbReference type="Gene3D" id="1.20.1050.10">
    <property type="match status" value="1"/>
</dbReference>
<comment type="caution">
    <text evidence="2">The sequence shown here is derived from an EMBL/GenBank/DDBJ whole genome shotgun (WGS) entry which is preliminary data.</text>
</comment>
<accession>A0A317MT06</accession>
<organism evidence="2 3">
    <name type="scientific">Plasticicumulans acidivorans</name>
    <dbReference type="NCBI Taxonomy" id="886464"/>
    <lineage>
        <taxon>Bacteria</taxon>
        <taxon>Pseudomonadati</taxon>
        <taxon>Pseudomonadota</taxon>
        <taxon>Gammaproteobacteria</taxon>
        <taxon>Candidatus Competibacteraceae</taxon>
        <taxon>Plasticicumulans</taxon>
    </lineage>
</organism>
<evidence type="ECO:0000259" key="1">
    <source>
        <dbReference type="PROSITE" id="PS50404"/>
    </source>
</evidence>
<name>A0A317MT06_9GAMM</name>
<dbReference type="Gene3D" id="3.40.30.10">
    <property type="entry name" value="Glutaredoxin"/>
    <property type="match status" value="1"/>
</dbReference>
<dbReference type="PANTHER" id="PTHR43968">
    <property type="match status" value="1"/>
</dbReference>
<gene>
    <name evidence="2" type="ORF">C7443_10797</name>
</gene>